<gene>
    <name evidence="1" type="ORF">AB835_03920</name>
</gene>
<dbReference type="Proteomes" id="UP000242502">
    <property type="component" value="Unassembled WGS sequence"/>
</dbReference>
<sequence length="322" mass="35417">MDVNEYAQATLGSMPSAALKHPCSSQVNTAQKRLGLVIRKAEFMGKGKAPERQLTIDSAIAEQVEDVSVDDKAIVTPESSPFTAPVHPAPTALEHPCSSASSLPEPTVATPLPEAPKTIDAVVNDQEIIIEQGDRKYRVRGLQKNMSYEQLKVNLLVSRGEHVHIDTFDLYSSRPRQTFINQASSELGVQDDVIKKDLGKVLLKLEELQEKQIKNTLAPEKEAPSLSDNEQQQAIELLKDKDLLNRILDDFKTAGLVGEETNKLVGYLSCVSRKLDKPLAVIIQSSSATGKSSLMDAILNFIPEEERVQYSTMTGQSLFYMG</sequence>
<dbReference type="STRING" id="62101.AB835_03920"/>
<evidence type="ECO:0008006" key="3">
    <source>
        <dbReference type="Google" id="ProtNLM"/>
    </source>
</evidence>
<name>A0A1D2QS10_9GAMM</name>
<accession>A0A1D2QS10</accession>
<comment type="caution">
    <text evidence="1">The sequence shown here is derived from an EMBL/GenBank/DDBJ whole genome shotgun (WGS) entry which is preliminary data.</text>
</comment>
<proteinExistence type="predicted"/>
<reference evidence="1 2" key="1">
    <citation type="journal article" date="2016" name="Appl. Environ. Microbiol.">
        <title>Lack of Overt Genome Reduction in the Bryostatin-Producing Bryozoan Symbiont "Candidatus Endobugula sertula".</title>
        <authorList>
            <person name="Miller I.J."/>
            <person name="Vanee N."/>
            <person name="Fong S.S."/>
            <person name="Lim-Fong G.E."/>
            <person name="Kwan J.C."/>
        </authorList>
    </citation>
    <scope>NUCLEOTIDE SEQUENCE [LARGE SCALE GENOMIC DNA]</scope>
    <source>
        <strain evidence="1">AB1-4</strain>
    </source>
</reference>
<dbReference type="EMBL" id="MDLC01000010">
    <property type="protein sequence ID" value="ODS24324.1"/>
    <property type="molecule type" value="Genomic_DNA"/>
</dbReference>
<evidence type="ECO:0000313" key="1">
    <source>
        <dbReference type="EMBL" id="ODS24324.1"/>
    </source>
</evidence>
<organism evidence="1 2">
    <name type="scientific">Candidatus Endobugula sertula</name>
    <name type="common">Bugula neritina bacterial symbiont</name>
    <dbReference type="NCBI Taxonomy" id="62101"/>
    <lineage>
        <taxon>Bacteria</taxon>
        <taxon>Pseudomonadati</taxon>
        <taxon>Pseudomonadota</taxon>
        <taxon>Gammaproteobacteria</taxon>
        <taxon>Cellvibrionales</taxon>
        <taxon>Cellvibrionaceae</taxon>
        <taxon>Candidatus Endobugula</taxon>
    </lineage>
</organism>
<dbReference type="AlphaFoldDB" id="A0A1D2QS10"/>
<protein>
    <recommendedName>
        <fullName evidence="3">DNA primase</fullName>
    </recommendedName>
</protein>
<evidence type="ECO:0000313" key="2">
    <source>
        <dbReference type="Proteomes" id="UP000242502"/>
    </source>
</evidence>